<dbReference type="EMBL" id="GGEC01076814">
    <property type="protein sequence ID" value="MBX57298.1"/>
    <property type="molecule type" value="Transcribed_RNA"/>
</dbReference>
<dbReference type="AlphaFoldDB" id="A0A2P2PRE1"/>
<protein>
    <submittedName>
        <fullName evidence="1">Uncharacterized protein</fullName>
    </submittedName>
</protein>
<accession>A0A2P2PRE1</accession>
<name>A0A2P2PRE1_RHIMU</name>
<reference evidence="1" key="1">
    <citation type="submission" date="2018-02" db="EMBL/GenBank/DDBJ databases">
        <title>Rhizophora mucronata_Transcriptome.</title>
        <authorList>
            <person name="Meera S.P."/>
            <person name="Sreeshan A."/>
            <person name="Augustine A."/>
        </authorList>
    </citation>
    <scope>NUCLEOTIDE SEQUENCE</scope>
    <source>
        <tissue evidence="1">Leaf</tissue>
    </source>
</reference>
<sequence length="52" mass="5797">MCSGVVLLGIIIFLLVFASTFVWCELLGSFKAQHVCIKIYSQLGFFPLISSR</sequence>
<evidence type="ECO:0000313" key="1">
    <source>
        <dbReference type="EMBL" id="MBX57298.1"/>
    </source>
</evidence>
<proteinExistence type="predicted"/>
<organism evidence="1">
    <name type="scientific">Rhizophora mucronata</name>
    <name type="common">Asiatic mangrove</name>
    <dbReference type="NCBI Taxonomy" id="61149"/>
    <lineage>
        <taxon>Eukaryota</taxon>
        <taxon>Viridiplantae</taxon>
        <taxon>Streptophyta</taxon>
        <taxon>Embryophyta</taxon>
        <taxon>Tracheophyta</taxon>
        <taxon>Spermatophyta</taxon>
        <taxon>Magnoliopsida</taxon>
        <taxon>eudicotyledons</taxon>
        <taxon>Gunneridae</taxon>
        <taxon>Pentapetalae</taxon>
        <taxon>rosids</taxon>
        <taxon>fabids</taxon>
        <taxon>Malpighiales</taxon>
        <taxon>Rhizophoraceae</taxon>
        <taxon>Rhizophora</taxon>
    </lineage>
</organism>